<evidence type="ECO:0000256" key="2">
    <source>
        <dbReference type="ARBA" id="ARBA00023125"/>
    </source>
</evidence>
<evidence type="ECO:0000313" key="6">
    <source>
        <dbReference type="Proteomes" id="UP000606194"/>
    </source>
</evidence>
<dbReference type="InterPro" id="IPR018060">
    <property type="entry name" value="HTH_AraC"/>
</dbReference>
<evidence type="ECO:0000256" key="1">
    <source>
        <dbReference type="ARBA" id="ARBA00023015"/>
    </source>
</evidence>
<dbReference type="Pfam" id="PF12833">
    <property type="entry name" value="HTH_18"/>
    <property type="match status" value="1"/>
</dbReference>
<dbReference type="SUPFAM" id="SSF46689">
    <property type="entry name" value="Homeodomain-like"/>
    <property type="match status" value="1"/>
</dbReference>
<keyword evidence="1" id="KW-0805">Transcription regulation</keyword>
<sequence length="337" mass="36784">MTGVLLPLARHPQLHSCDLEETRAVVAQAFCPHELTLEHPRSRLDARYQAVQIGGLGLHYLDYGTDVRVAPGELGDFYLVEIPLGGVSEISSGGQCVTADRNTAVVLSPARPIETRRSAGSPQFIVRVGRKPLESHLCRTLNRPVHRPLSFALGLPLDTPAGRSLLNLVMLLRGEIENGGGMLNEPLTLARMEELFMTHLLLGQPNTHSEALHRGEQPVPPQAIRRAREIIEARAAEPLTVADIAAEVHVSVRVLQDGFRRYVGCSPTEQLRETRLRGAHAALLEADPETATVTSVAVRWGFLHMGRFSMEYGRRFGETPSATLRRAPGEAGAGPRG</sequence>
<dbReference type="GO" id="GO:0043565">
    <property type="term" value="F:sequence-specific DNA binding"/>
    <property type="evidence" value="ECO:0007669"/>
    <property type="project" value="InterPro"/>
</dbReference>
<reference evidence="5" key="1">
    <citation type="journal article" date="2014" name="Int. J. Syst. Evol. Microbiol.">
        <title>Complete genome sequence of Corynebacterium casei LMG S-19264T (=DSM 44701T), isolated from a smear-ripened cheese.</title>
        <authorList>
            <consortium name="US DOE Joint Genome Institute (JGI-PGF)"/>
            <person name="Walter F."/>
            <person name="Albersmeier A."/>
            <person name="Kalinowski J."/>
            <person name="Ruckert C."/>
        </authorList>
    </citation>
    <scope>NUCLEOTIDE SEQUENCE</scope>
    <source>
        <strain evidence="5">JCM 4386</strain>
    </source>
</reference>
<dbReference type="PANTHER" id="PTHR46796">
    <property type="entry name" value="HTH-TYPE TRANSCRIPTIONAL ACTIVATOR RHAS-RELATED"/>
    <property type="match status" value="1"/>
</dbReference>
<evidence type="ECO:0000256" key="3">
    <source>
        <dbReference type="ARBA" id="ARBA00023163"/>
    </source>
</evidence>
<dbReference type="Gene3D" id="1.10.10.60">
    <property type="entry name" value="Homeodomain-like"/>
    <property type="match status" value="1"/>
</dbReference>
<protein>
    <submittedName>
        <fullName evidence="5">AraC family transcriptional regulator</fullName>
    </submittedName>
</protein>
<accession>A0A918G1N9</accession>
<dbReference type="SMART" id="SM00342">
    <property type="entry name" value="HTH_ARAC"/>
    <property type="match status" value="1"/>
</dbReference>
<keyword evidence="6" id="KW-1185">Reference proteome</keyword>
<dbReference type="PROSITE" id="PS01124">
    <property type="entry name" value="HTH_ARAC_FAMILY_2"/>
    <property type="match status" value="1"/>
</dbReference>
<dbReference type="InterPro" id="IPR050204">
    <property type="entry name" value="AraC_XylS_family_regulators"/>
</dbReference>
<feature type="domain" description="HTH araC/xylS-type" evidence="4">
    <location>
        <begin position="225"/>
        <end position="326"/>
    </location>
</feature>
<organism evidence="5 6">
    <name type="scientific">Streptomyces humidus</name>
    <dbReference type="NCBI Taxonomy" id="52259"/>
    <lineage>
        <taxon>Bacteria</taxon>
        <taxon>Bacillati</taxon>
        <taxon>Actinomycetota</taxon>
        <taxon>Actinomycetes</taxon>
        <taxon>Kitasatosporales</taxon>
        <taxon>Streptomycetaceae</taxon>
        <taxon>Streptomyces</taxon>
    </lineage>
</organism>
<evidence type="ECO:0000313" key="5">
    <source>
        <dbReference type="EMBL" id="GGS10204.1"/>
    </source>
</evidence>
<dbReference type="Proteomes" id="UP000606194">
    <property type="component" value="Unassembled WGS sequence"/>
</dbReference>
<dbReference type="RefSeq" id="WP_190152155.1">
    <property type="nucleotide sequence ID" value="NZ_BMTL01000026.1"/>
</dbReference>
<dbReference type="InterPro" id="IPR018062">
    <property type="entry name" value="HTH_AraC-typ_CS"/>
</dbReference>
<dbReference type="PANTHER" id="PTHR46796:SF12">
    <property type="entry name" value="HTH-TYPE DNA-BINDING TRANSCRIPTIONAL ACTIVATOR EUTR"/>
    <property type="match status" value="1"/>
</dbReference>
<comment type="caution">
    <text evidence="5">The sequence shown here is derived from an EMBL/GenBank/DDBJ whole genome shotgun (WGS) entry which is preliminary data.</text>
</comment>
<name>A0A918G1N9_9ACTN</name>
<keyword evidence="2" id="KW-0238">DNA-binding</keyword>
<dbReference type="PROSITE" id="PS00041">
    <property type="entry name" value="HTH_ARAC_FAMILY_1"/>
    <property type="match status" value="1"/>
</dbReference>
<dbReference type="AlphaFoldDB" id="A0A918G1N9"/>
<dbReference type="InterPro" id="IPR009057">
    <property type="entry name" value="Homeodomain-like_sf"/>
</dbReference>
<reference evidence="5" key="2">
    <citation type="submission" date="2020-09" db="EMBL/GenBank/DDBJ databases">
        <authorList>
            <person name="Sun Q."/>
            <person name="Ohkuma M."/>
        </authorList>
    </citation>
    <scope>NUCLEOTIDE SEQUENCE</scope>
    <source>
        <strain evidence="5">JCM 4386</strain>
    </source>
</reference>
<proteinExistence type="predicted"/>
<keyword evidence="3" id="KW-0804">Transcription</keyword>
<dbReference type="EMBL" id="BMTL01000026">
    <property type="protein sequence ID" value="GGS10204.1"/>
    <property type="molecule type" value="Genomic_DNA"/>
</dbReference>
<gene>
    <name evidence="5" type="primary">eutR</name>
    <name evidence="5" type="ORF">GCM10010269_56660</name>
</gene>
<dbReference type="InterPro" id="IPR035418">
    <property type="entry name" value="AraC-bd_2"/>
</dbReference>
<evidence type="ECO:0000259" key="4">
    <source>
        <dbReference type="PROSITE" id="PS01124"/>
    </source>
</evidence>
<dbReference type="GO" id="GO:0003700">
    <property type="term" value="F:DNA-binding transcription factor activity"/>
    <property type="evidence" value="ECO:0007669"/>
    <property type="project" value="InterPro"/>
</dbReference>
<dbReference type="Pfam" id="PF14525">
    <property type="entry name" value="AraC_binding_2"/>
    <property type="match status" value="1"/>
</dbReference>